<name>A0A1H3GX42_9FLAO</name>
<evidence type="ECO:0000313" key="1">
    <source>
        <dbReference type="EMBL" id="SDY07198.1"/>
    </source>
</evidence>
<gene>
    <name evidence="1" type="ORF">SAMN05444411_1195</name>
</gene>
<keyword evidence="2" id="KW-1185">Reference proteome</keyword>
<organism evidence="1 2">
    <name type="scientific">Lutibacter oricola</name>
    <dbReference type="NCBI Taxonomy" id="762486"/>
    <lineage>
        <taxon>Bacteria</taxon>
        <taxon>Pseudomonadati</taxon>
        <taxon>Bacteroidota</taxon>
        <taxon>Flavobacteriia</taxon>
        <taxon>Flavobacteriales</taxon>
        <taxon>Flavobacteriaceae</taxon>
        <taxon>Lutibacter</taxon>
    </lineage>
</organism>
<accession>A0A1H3GX42</accession>
<dbReference type="OrthoDB" id="1443922at2"/>
<dbReference type="Proteomes" id="UP000199595">
    <property type="component" value="Unassembled WGS sequence"/>
</dbReference>
<dbReference type="EMBL" id="FNNJ01000019">
    <property type="protein sequence ID" value="SDY07198.1"/>
    <property type="molecule type" value="Genomic_DNA"/>
</dbReference>
<evidence type="ECO:0000313" key="2">
    <source>
        <dbReference type="Proteomes" id="UP000199595"/>
    </source>
</evidence>
<protein>
    <recommendedName>
        <fullName evidence="3">GIY-YIG domain-containing protein</fullName>
    </recommendedName>
</protein>
<dbReference type="RefSeq" id="WP_090126496.1">
    <property type="nucleotide sequence ID" value="NZ_FNNJ01000019.1"/>
</dbReference>
<proteinExistence type="predicted"/>
<dbReference type="AlphaFoldDB" id="A0A1H3GX42"/>
<reference evidence="1 2" key="1">
    <citation type="submission" date="2016-10" db="EMBL/GenBank/DDBJ databases">
        <authorList>
            <person name="de Groot N.N."/>
        </authorList>
    </citation>
    <scope>NUCLEOTIDE SEQUENCE [LARGE SCALE GENOMIC DNA]</scope>
    <source>
        <strain evidence="1 2">DSM 24956</strain>
    </source>
</reference>
<evidence type="ECO:0008006" key="3">
    <source>
        <dbReference type="Google" id="ProtNLM"/>
    </source>
</evidence>
<sequence>MIKKIDSEISKQMKILKDEIKRFEFEDNYKFKLNEARQLFNENQLNFKGVYLLEIKKSEKFRNFNEWFFDFEKNWINDKFHNTPRLRKKSIENLKINDDWIPIYIGKSKNVGKRITQHLFLENQKNTYALKLESKGFLDNDNLRVKTINLDYIDNYDQLVPVIENELRIRFNPIIGKQ</sequence>
<dbReference type="STRING" id="762486.SAMN05444411_1195"/>